<organism evidence="7 8">
    <name type="scientific">Diacronema lutheri</name>
    <name type="common">Unicellular marine alga</name>
    <name type="synonym">Monochrysis lutheri</name>
    <dbReference type="NCBI Taxonomy" id="2081491"/>
    <lineage>
        <taxon>Eukaryota</taxon>
        <taxon>Haptista</taxon>
        <taxon>Haptophyta</taxon>
        <taxon>Pavlovophyceae</taxon>
        <taxon>Pavlovales</taxon>
        <taxon>Pavlovaceae</taxon>
        <taxon>Diacronema</taxon>
    </lineage>
</organism>
<keyword evidence="8" id="KW-1185">Reference proteome</keyword>
<feature type="region of interest" description="Disordered" evidence="4">
    <location>
        <begin position="250"/>
        <end position="325"/>
    </location>
</feature>
<protein>
    <recommendedName>
        <fullName evidence="6">RING-CH-type domain-containing protein</fullName>
    </recommendedName>
</protein>
<dbReference type="Gene3D" id="3.30.40.10">
    <property type="entry name" value="Zinc/RING finger domain, C3HC4 (zinc finger)"/>
    <property type="match status" value="1"/>
</dbReference>
<evidence type="ECO:0000256" key="2">
    <source>
        <dbReference type="ARBA" id="ARBA00022771"/>
    </source>
</evidence>
<feature type="domain" description="RING-CH-type" evidence="6">
    <location>
        <begin position="1"/>
        <end position="71"/>
    </location>
</feature>
<feature type="transmembrane region" description="Helical" evidence="5">
    <location>
        <begin position="122"/>
        <end position="139"/>
    </location>
</feature>
<comment type="caution">
    <text evidence="7">The sequence shown here is derived from an EMBL/GenBank/DDBJ whole genome shotgun (WGS) entry which is preliminary data.</text>
</comment>
<evidence type="ECO:0000259" key="6">
    <source>
        <dbReference type="PROSITE" id="PS51292"/>
    </source>
</evidence>
<evidence type="ECO:0000256" key="1">
    <source>
        <dbReference type="ARBA" id="ARBA00022723"/>
    </source>
</evidence>
<evidence type="ECO:0000313" key="8">
    <source>
        <dbReference type="Proteomes" id="UP000751190"/>
    </source>
</evidence>
<evidence type="ECO:0000313" key="7">
    <source>
        <dbReference type="EMBL" id="KAG8467748.1"/>
    </source>
</evidence>
<feature type="transmembrane region" description="Helical" evidence="5">
    <location>
        <begin position="95"/>
        <end position="116"/>
    </location>
</feature>
<reference evidence="7" key="1">
    <citation type="submission" date="2021-05" db="EMBL/GenBank/DDBJ databases">
        <title>The genome of the haptophyte Pavlova lutheri (Diacronema luteri, Pavlovales) - a model for lipid biosynthesis in eukaryotic algae.</title>
        <authorList>
            <person name="Hulatt C.J."/>
            <person name="Posewitz M.C."/>
        </authorList>
    </citation>
    <scope>NUCLEOTIDE SEQUENCE</scope>
    <source>
        <strain evidence="7">NIVA-4/92</strain>
    </source>
</reference>
<sequence>MTDDLPPCCYVCLEEGSAPASGALLVRVCGCRSSAIHAHCMAMLVNSKKNRALPLAERMSCAVCQQPYCIPFGAHVLSARMAPLVRWYKTPVGRIGAPAAFIAASIGAIALSAWLLGQLITMVLFFAGAIVGGVAHLLYMQRQDTTAHDETQFLKHALARASRAVERGEHARTDNLSATDLQNVFLIPLLSPQLSSPVAAHASISITSTHIRDADTESAGAAPAMPPSPPLGAAAEWPRSDCADEAGLANVRSESDGDTGSSSALAGADDADPVARRPLQPPPGPATSEWTRARGSGVATDGSRAMADRAYMQPVRGSDSRRVVL</sequence>
<keyword evidence="5" id="KW-0472">Membrane</keyword>
<dbReference type="OrthoDB" id="10636664at2759"/>
<dbReference type="InterPro" id="IPR011016">
    <property type="entry name" value="Znf_RING-CH"/>
</dbReference>
<keyword evidence="1" id="KW-0479">Metal-binding</keyword>
<keyword evidence="5" id="KW-0812">Transmembrane</keyword>
<gene>
    <name evidence="7" type="ORF">KFE25_006800</name>
</gene>
<dbReference type="InterPro" id="IPR013083">
    <property type="entry name" value="Znf_RING/FYVE/PHD"/>
</dbReference>
<keyword evidence="3" id="KW-0862">Zinc</keyword>
<evidence type="ECO:0000256" key="4">
    <source>
        <dbReference type="SAM" id="MobiDB-lite"/>
    </source>
</evidence>
<accession>A0A8J5XHX1</accession>
<keyword evidence="5" id="KW-1133">Transmembrane helix</keyword>
<dbReference type="AlphaFoldDB" id="A0A8J5XHX1"/>
<proteinExistence type="predicted"/>
<name>A0A8J5XHX1_DIALT</name>
<dbReference type="EMBL" id="JAGTXO010000005">
    <property type="protein sequence ID" value="KAG8467748.1"/>
    <property type="molecule type" value="Genomic_DNA"/>
</dbReference>
<dbReference type="PROSITE" id="PS51292">
    <property type="entry name" value="ZF_RING_CH"/>
    <property type="match status" value="1"/>
</dbReference>
<keyword evidence="2" id="KW-0863">Zinc-finger</keyword>
<evidence type="ECO:0000256" key="3">
    <source>
        <dbReference type="ARBA" id="ARBA00022833"/>
    </source>
</evidence>
<dbReference type="GO" id="GO:0008270">
    <property type="term" value="F:zinc ion binding"/>
    <property type="evidence" value="ECO:0007669"/>
    <property type="project" value="UniProtKB-KW"/>
</dbReference>
<evidence type="ECO:0000256" key="5">
    <source>
        <dbReference type="SAM" id="Phobius"/>
    </source>
</evidence>
<feature type="region of interest" description="Disordered" evidence="4">
    <location>
        <begin position="216"/>
        <end position="236"/>
    </location>
</feature>
<feature type="compositionally biased region" description="Low complexity" evidence="4">
    <location>
        <begin position="258"/>
        <end position="268"/>
    </location>
</feature>
<dbReference type="Proteomes" id="UP000751190">
    <property type="component" value="Unassembled WGS sequence"/>
</dbReference>